<evidence type="ECO:0000313" key="1">
    <source>
        <dbReference type="EMBL" id="QEM10209.1"/>
    </source>
</evidence>
<dbReference type="AlphaFoldDB" id="A0A5C1HXQ0"/>
<dbReference type="KEGG" id="mrub:DEO27_009280"/>
<accession>A0A5C1HXQ0</accession>
<evidence type="ECO:0008006" key="3">
    <source>
        <dbReference type="Google" id="ProtNLM"/>
    </source>
</evidence>
<sequence>MKTLILVLLIIYSAWQTETFEQSYQEGFAFLQARNFQSAIAKFKYSYKINRNYKTAYYIALCYSRMHSVDSCKKYAQIVMNDSQTPANYKLESRNMYNSTQSNISVSGRMESETDK</sequence>
<dbReference type="SUPFAM" id="SSF48452">
    <property type="entry name" value="TPR-like"/>
    <property type="match status" value="1"/>
</dbReference>
<dbReference type="InterPro" id="IPR011990">
    <property type="entry name" value="TPR-like_helical_dom_sf"/>
</dbReference>
<dbReference type="Proteomes" id="UP000251402">
    <property type="component" value="Chromosome"/>
</dbReference>
<proteinExistence type="predicted"/>
<dbReference type="EMBL" id="CP043450">
    <property type="protein sequence ID" value="QEM10209.1"/>
    <property type="molecule type" value="Genomic_DNA"/>
</dbReference>
<name>A0A5C1HXQ0_9SPHI</name>
<keyword evidence="2" id="KW-1185">Reference proteome</keyword>
<dbReference type="RefSeq" id="WP_112569111.1">
    <property type="nucleotide sequence ID" value="NZ_CP043450.1"/>
</dbReference>
<gene>
    <name evidence="1" type="ORF">DEO27_009280</name>
</gene>
<dbReference type="Gene3D" id="1.25.40.10">
    <property type="entry name" value="Tetratricopeptide repeat domain"/>
    <property type="match status" value="1"/>
</dbReference>
<evidence type="ECO:0000313" key="2">
    <source>
        <dbReference type="Proteomes" id="UP000251402"/>
    </source>
</evidence>
<reference evidence="1" key="1">
    <citation type="submission" date="2019-08" db="EMBL/GenBank/DDBJ databases">
        <title>Comparative genome analysis confer to the adaptation heavy metal polluted environment.</title>
        <authorList>
            <person name="Li Y."/>
        </authorList>
    </citation>
    <scope>NUCLEOTIDE SEQUENCE [LARGE SCALE GENOMIC DNA]</scope>
    <source>
        <strain evidence="1">P1</strain>
    </source>
</reference>
<protein>
    <recommendedName>
        <fullName evidence="3">Tetratricopeptide repeat protein</fullName>
    </recommendedName>
</protein>
<organism evidence="1 2">
    <name type="scientific">Mucilaginibacter rubeus</name>
    <dbReference type="NCBI Taxonomy" id="2027860"/>
    <lineage>
        <taxon>Bacteria</taxon>
        <taxon>Pseudomonadati</taxon>
        <taxon>Bacteroidota</taxon>
        <taxon>Sphingobacteriia</taxon>
        <taxon>Sphingobacteriales</taxon>
        <taxon>Sphingobacteriaceae</taxon>
        <taxon>Mucilaginibacter</taxon>
    </lineage>
</organism>